<comment type="caution">
    <text evidence="1">The sequence shown here is derived from an EMBL/GenBank/DDBJ whole genome shotgun (WGS) entry which is preliminary data.</text>
</comment>
<gene>
    <name evidence="1" type="ORF">IFJ97_01145</name>
</gene>
<reference evidence="1 2" key="1">
    <citation type="submission" date="2020-08" db="EMBL/GenBank/DDBJ databases">
        <title>Acidobacteriota in marine sediments use diverse sulfur dissimilation pathways.</title>
        <authorList>
            <person name="Wasmund K."/>
        </authorList>
    </citation>
    <scope>NUCLEOTIDE SEQUENCE [LARGE SCALE GENOMIC DNA]</scope>
    <source>
        <strain evidence="1">MAG AM3-A</strain>
    </source>
</reference>
<evidence type="ECO:0000313" key="2">
    <source>
        <dbReference type="Proteomes" id="UP000598633"/>
    </source>
</evidence>
<dbReference type="AlphaFoldDB" id="A0A8J6XY55"/>
<sequence length="205" mass="23037">MMQTTEFGNRAHDENDQMLNLCLPVLVRKKPVRGSLRRLLYRAEPARDWEPRLDDLWDRAKRSYPVAVVRDADHALRHFAGHPTVRHHRFLVLPRFSGRAVAFAVFADDGSNCCWLDLLWDHAHPGALELLTHISGRLVSQWGRGGERLFLAGDDAASSLLLRRGYRIQNKLSHVVVIRSLSGDPDSANAIGGAYLTAADIEEVS</sequence>
<dbReference type="EMBL" id="JACXWA010000014">
    <property type="protein sequence ID" value="MBD3869948.1"/>
    <property type="molecule type" value="Genomic_DNA"/>
</dbReference>
<evidence type="ECO:0000313" key="1">
    <source>
        <dbReference type="EMBL" id="MBD3869948.1"/>
    </source>
</evidence>
<dbReference type="Proteomes" id="UP000598633">
    <property type="component" value="Unassembled WGS sequence"/>
</dbReference>
<name>A0A8J6XY55_9BACT</name>
<proteinExistence type="predicted"/>
<protein>
    <submittedName>
        <fullName evidence="1">Uncharacterized protein</fullName>
    </submittedName>
</protein>
<accession>A0A8J6XY55</accession>
<organism evidence="1 2">
    <name type="scientific">Candidatus Sulfomarinibacter kjeldsenii</name>
    <dbReference type="NCBI Taxonomy" id="2885994"/>
    <lineage>
        <taxon>Bacteria</taxon>
        <taxon>Pseudomonadati</taxon>
        <taxon>Acidobacteriota</taxon>
        <taxon>Thermoanaerobaculia</taxon>
        <taxon>Thermoanaerobaculales</taxon>
        <taxon>Candidatus Sulfomarinibacteraceae</taxon>
        <taxon>Candidatus Sulfomarinibacter</taxon>
    </lineage>
</organism>